<evidence type="ECO:0000259" key="14">
    <source>
        <dbReference type="Pfam" id="PF23598"/>
    </source>
</evidence>
<dbReference type="OrthoDB" id="442066at2759"/>
<keyword evidence="7" id="KW-0732">Signal</keyword>
<keyword evidence="8" id="KW-0677">Repeat</keyword>
<proteinExistence type="inferred from homology"/>
<dbReference type="InterPro" id="IPR055414">
    <property type="entry name" value="LRR_R13L4/SHOC2-like"/>
</dbReference>
<evidence type="ECO:0000256" key="3">
    <source>
        <dbReference type="ARBA" id="ARBA00022475"/>
    </source>
</evidence>
<keyword evidence="9 12" id="KW-1133">Transmembrane helix</keyword>
<dbReference type="EMBL" id="PKPP01003793">
    <property type="protein sequence ID" value="PWA67639.1"/>
    <property type="molecule type" value="Genomic_DNA"/>
</dbReference>
<dbReference type="AlphaFoldDB" id="A0A2U1N2B6"/>
<feature type="transmembrane region" description="Helical" evidence="12">
    <location>
        <begin position="755"/>
        <end position="773"/>
    </location>
</feature>
<evidence type="ECO:0000256" key="9">
    <source>
        <dbReference type="ARBA" id="ARBA00022989"/>
    </source>
</evidence>
<organism evidence="15 16">
    <name type="scientific">Artemisia annua</name>
    <name type="common">Sweet wormwood</name>
    <dbReference type="NCBI Taxonomy" id="35608"/>
    <lineage>
        <taxon>Eukaryota</taxon>
        <taxon>Viridiplantae</taxon>
        <taxon>Streptophyta</taxon>
        <taxon>Embryophyta</taxon>
        <taxon>Tracheophyta</taxon>
        <taxon>Spermatophyta</taxon>
        <taxon>Magnoliopsida</taxon>
        <taxon>eudicotyledons</taxon>
        <taxon>Gunneridae</taxon>
        <taxon>Pentapetalae</taxon>
        <taxon>asterids</taxon>
        <taxon>campanulids</taxon>
        <taxon>Asterales</taxon>
        <taxon>Asteraceae</taxon>
        <taxon>Asteroideae</taxon>
        <taxon>Anthemideae</taxon>
        <taxon>Artemisiinae</taxon>
        <taxon>Artemisia</taxon>
    </lineage>
</organism>
<dbReference type="SMART" id="SM00369">
    <property type="entry name" value="LRR_TYP"/>
    <property type="match status" value="11"/>
</dbReference>
<gene>
    <name evidence="15" type="ORF">CTI12_AA318080</name>
</gene>
<dbReference type="STRING" id="35608.A0A2U1N2B6"/>
<evidence type="ECO:0000256" key="4">
    <source>
        <dbReference type="ARBA" id="ARBA00022553"/>
    </source>
</evidence>
<feature type="domain" description="Disease resistance R13L4/SHOC-2-like LRR" evidence="14">
    <location>
        <begin position="152"/>
        <end position="398"/>
    </location>
</feature>
<dbReference type="SUPFAM" id="SSF52047">
    <property type="entry name" value="RNI-like"/>
    <property type="match status" value="1"/>
</dbReference>
<dbReference type="Pfam" id="PF13855">
    <property type="entry name" value="LRR_8"/>
    <property type="match status" value="1"/>
</dbReference>
<dbReference type="PANTHER" id="PTHR48061:SF2">
    <property type="entry name" value="RECEPTOR LIKE PROTEIN 30-LIKE"/>
    <property type="match status" value="1"/>
</dbReference>
<sequence length="802" mass="90041">MMNWNTSKDCCNWNGVTCDQSTGDVVGIDLSCGKLKGTIHPNSFLFNLPRLKRVNLAWNSFYPSKLPSQIARLSNSLTHLNISNCGFNVSMDITLLHKLVSLDLSGNVFDFMIGPHVFNKLFRNFTNLEQLSLKSVDISTVLPASLNISSFLKLLNLASTGLHGIIPHSIFQLQSLETLDLSENSFTGYIPWEISLLTNLLSLRLSMNDNLRIQPHIFDGLLKNSTLLRVLSLAGVKIEVLDLSQNINLTGPLPKSLVNLTRLTYLDLSDNKHNGTLPSWLFTLSNVKNIYLDDNLFSGYVSFESFALPSLERLYLDHNQLVGHIDVPTFQKLTNLSYLDLSFNNFRGDWELDTLLTSLTNLRYLDLSYSGFCVTTKNDNHYVNPGLWFLKLASCKLKIGGSGFSYLNLSHNFITGLPLFQWYQLNELYLQSNQIEGPFPLSICNLSNLRFLDISNNSFDGVIPRCMENVTSSLALIKFGNNRFQGTIPNVFNDCGQLEGLILNGNQLEGGVPSSLLKCQLLKVVDLGNNQLNGTFPDWLGELPNLQVLVLKSNKFHGIIETSSSMKLSFPSLRVLDLSHNGFASQLPQIYFQNFNAMKNFVRSTRTQYLNMSGSYYFVTMSVKGQQLRFPKLSVEYIIVDLSSNRFDGEIPNIIGNLIEIESLDLSSNQLTREIPESLAKITTLAVLNLSENDLMGRILNGPQFSTFEGNSFGWNPKLCGTPLPKKCSEPSHEPQLESDEGDVEESGFTWEAVMLGYGCGTVVGLVMGYFMLSTRKVKWFNAIADLFLKRQQKRRYVYIGK</sequence>
<dbReference type="FunFam" id="3.80.10.10:FF:000041">
    <property type="entry name" value="LRR receptor-like serine/threonine-protein kinase ERECTA"/>
    <property type="match status" value="1"/>
</dbReference>
<dbReference type="InterPro" id="IPR001611">
    <property type="entry name" value="Leu-rich_rpt"/>
</dbReference>
<evidence type="ECO:0000313" key="16">
    <source>
        <dbReference type="Proteomes" id="UP000245207"/>
    </source>
</evidence>
<protein>
    <submittedName>
        <fullName evidence="15">Leucine-rich repeat protein</fullName>
    </submittedName>
</protein>
<keyword evidence="5" id="KW-0433">Leucine-rich repeat</keyword>
<dbReference type="Pfam" id="PF08263">
    <property type="entry name" value="LRRNT_2"/>
    <property type="match status" value="1"/>
</dbReference>
<dbReference type="SUPFAM" id="SSF52058">
    <property type="entry name" value="L domain-like"/>
    <property type="match status" value="1"/>
</dbReference>
<dbReference type="GO" id="GO:0005886">
    <property type="term" value="C:plasma membrane"/>
    <property type="evidence" value="ECO:0007669"/>
    <property type="project" value="UniProtKB-SubCell"/>
</dbReference>
<dbReference type="PANTHER" id="PTHR48061">
    <property type="entry name" value="LEUCINE-RICH REPEAT RECEPTOR PROTEIN KINASE EMS1-LIKE-RELATED"/>
    <property type="match status" value="1"/>
</dbReference>
<feature type="domain" description="Leucine-rich repeat-containing N-terminal plant-type" evidence="13">
    <location>
        <begin position="3"/>
        <end position="19"/>
    </location>
</feature>
<name>A0A2U1N2B6_ARTAN</name>
<evidence type="ECO:0000256" key="5">
    <source>
        <dbReference type="ARBA" id="ARBA00022614"/>
    </source>
</evidence>
<evidence type="ECO:0000259" key="13">
    <source>
        <dbReference type="Pfam" id="PF08263"/>
    </source>
</evidence>
<dbReference type="InterPro" id="IPR013210">
    <property type="entry name" value="LRR_N_plant-typ"/>
</dbReference>
<dbReference type="InterPro" id="IPR032675">
    <property type="entry name" value="LRR_dom_sf"/>
</dbReference>
<dbReference type="InterPro" id="IPR003591">
    <property type="entry name" value="Leu-rich_rpt_typical-subtyp"/>
</dbReference>
<keyword evidence="4" id="KW-0597">Phosphoprotein</keyword>
<evidence type="ECO:0000256" key="2">
    <source>
        <dbReference type="ARBA" id="ARBA00009592"/>
    </source>
</evidence>
<evidence type="ECO:0000256" key="10">
    <source>
        <dbReference type="ARBA" id="ARBA00023136"/>
    </source>
</evidence>
<evidence type="ECO:0000256" key="11">
    <source>
        <dbReference type="ARBA" id="ARBA00023180"/>
    </source>
</evidence>
<evidence type="ECO:0000256" key="8">
    <source>
        <dbReference type="ARBA" id="ARBA00022737"/>
    </source>
</evidence>
<comment type="caution">
    <text evidence="15">The sequence shown here is derived from an EMBL/GenBank/DDBJ whole genome shotgun (WGS) entry which is preliminary data.</text>
</comment>
<accession>A0A2U1N2B6</accession>
<comment type="subcellular location">
    <subcellularLocation>
        <location evidence="1">Cell membrane</location>
        <topology evidence="1">Single-pass type I membrane protein</topology>
    </subcellularLocation>
</comment>
<dbReference type="Gene3D" id="3.80.10.10">
    <property type="entry name" value="Ribonuclease Inhibitor"/>
    <property type="match status" value="4"/>
</dbReference>
<comment type="similarity">
    <text evidence="2">Belongs to the RLP family.</text>
</comment>
<keyword evidence="10 12" id="KW-0472">Membrane</keyword>
<dbReference type="FunFam" id="3.80.10.10:FF:000722">
    <property type="entry name" value="Leucine-rich repeat receptor-like protein kinase"/>
    <property type="match status" value="1"/>
</dbReference>
<evidence type="ECO:0000256" key="6">
    <source>
        <dbReference type="ARBA" id="ARBA00022692"/>
    </source>
</evidence>
<evidence type="ECO:0000256" key="1">
    <source>
        <dbReference type="ARBA" id="ARBA00004251"/>
    </source>
</evidence>
<dbReference type="GO" id="GO:0006952">
    <property type="term" value="P:defense response"/>
    <property type="evidence" value="ECO:0007669"/>
    <property type="project" value="UniProtKB-ARBA"/>
</dbReference>
<reference evidence="15 16" key="1">
    <citation type="journal article" date="2018" name="Mol. Plant">
        <title>The genome of Artemisia annua provides insight into the evolution of Asteraceae family and artemisinin biosynthesis.</title>
        <authorList>
            <person name="Shen Q."/>
            <person name="Zhang L."/>
            <person name="Liao Z."/>
            <person name="Wang S."/>
            <person name="Yan T."/>
            <person name="Shi P."/>
            <person name="Liu M."/>
            <person name="Fu X."/>
            <person name="Pan Q."/>
            <person name="Wang Y."/>
            <person name="Lv Z."/>
            <person name="Lu X."/>
            <person name="Zhang F."/>
            <person name="Jiang W."/>
            <person name="Ma Y."/>
            <person name="Chen M."/>
            <person name="Hao X."/>
            <person name="Li L."/>
            <person name="Tang Y."/>
            <person name="Lv G."/>
            <person name="Zhou Y."/>
            <person name="Sun X."/>
            <person name="Brodelius P.E."/>
            <person name="Rose J.K.C."/>
            <person name="Tang K."/>
        </authorList>
    </citation>
    <scope>NUCLEOTIDE SEQUENCE [LARGE SCALE GENOMIC DNA]</scope>
    <source>
        <strain evidence="16">cv. Huhao1</strain>
        <tissue evidence="15">Leaf</tissue>
    </source>
</reference>
<evidence type="ECO:0000313" key="15">
    <source>
        <dbReference type="EMBL" id="PWA67639.1"/>
    </source>
</evidence>
<evidence type="ECO:0000256" key="12">
    <source>
        <dbReference type="SAM" id="Phobius"/>
    </source>
</evidence>
<dbReference type="Pfam" id="PF23598">
    <property type="entry name" value="LRR_14"/>
    <property type="match status" value="1"/>
</dbReference>
<dbReference type="GO" id="GO:0051707">
    <property type="term" value="P:response to other organism"/>
    <property type="evidence" value="ECO:0007669"/>
    <property type="project" value="UniProtKB-ARBA"/>
</dbReference>
<keyword evidence="3" id="KW-1003">Cell membrane</keyword>
<keyword evidence="16" id="KW-1185">Reference proteome</keyword>
<evidence type="ECO:0000256" key="7">
    <source>
        <dbReference type="ARBA" id="ARBA00022729"/>
    </source>
</evidence>
<dbReference type="Pfam" id="PF00560">
    <property type="entry name" value="LRR_1"/>
    <property type="match status" value="4"/>
</dbReference>
<dbReference type="InterPro" id="IPR046956">
    <property type="entry name" value="RLP23-like"/>
</dbReference>
<keyword evidence="6 12" id="KW-0812">Transmembrane</keyword>
<keyword evidence="11" id="KW-0325">Glycoprotein</keyword>
<dbReference type="Proteomes" id="UP000245207">
    <property type="component" value="Unassembled WGS sequence"/>
</dbReference>